<dbReference type="VEuPathDB" id="FungiDB:BO80DRAFT_429943"/>
<dbReference type="EMBL" id="KZ824495">
    <property type="protein sequence ID" value="RAK95342.1"/>
    <property type="molecule type" value="Genomic_DNA"/>
</dbReference>
<gene>
    <name evidence="2" type="ORF">BO80DRAFT_429943</name>
</gene>
<dbReference type="Proteomes" id="UP000249402">
    <property type="component" value="Unassembled WGS sequence"/>
</dbReference>
<dbReference type="AlphaFoldDB" id="A0A395GJ83"/>
<reference evidence="2 3" key="1">
    <citation type="submission" date="2018-02" db="EMBL/GenBank/DDBJ databases">
        <title>The genomes of Aspergillus section Nigri reveals drivers in fungal speciation.</title>
        <authorList>
            <consortium name="DOE Joint Genome Institute"/>
            <person name="Vesth T.C."/>
            <person name="Nybo J."/>
            <person name="Theobald S."/>
            <person name="Brandl J."/>
            <person name="Frisvad J.C."/>
            <person name="Nielsen K.F."/>
            <person name="Lyhne E.K."/>
            <person name="Kogle M.E."/>
            <person name="Kuo A."/>
            <person name="Riley R."/>
            <person name="Clum A."/>
            <person name="Nolan M."/>
            <person name="Lipzen A."/>
            <person name="Salamov A."/>
            <person name="Henrissat B."/>
            <person name="Wiebenga A."/>
            <person name="De vries R.P."/>
            <person name="Grigoriev I.V."/>
            <person name="Mortensen U.H."/>
            <person name="Andersen M.R."/>
            <person name="Baker S.E."/>
        </authorList>
    </citation>
    <scope>NUCLEOTIDE SEQUENCE [LARGE SCALE GENOMIC DNA]</scope>
    <source>
        <strain evidence="2 3">CBS 121593</strain>
    </source>
</reference>
<name>A0A395GJ83_9EURO</name>
<keyword evidence="3" id="KW-1185">Reference proteome</keyword>
<sequence length="92" mass="9622">MAHSGSATQNSISGNACPLLLWEVKKEGRREGGQEQSTMGILVGQPASTIPSIIGMDTASLLLDDPARHSQSHRQPGSLPHPVSINGHGVNC</sequence>
<dbReference type="GeneID" id="37225460"/>
<proteinExistence type="predicted"/>
<evidence type="ECO:0000256" key="1">
    <source>
        <dbReference type="SAM" id="MobiDB-lite"/>
    </source>
</evidence>
<dbReference type="RefSeq" id="XP_025569670.1">
    <property type="nucleotide sequence ID" value="XM_025720595.1"/>
</dbReference>
<evidence type="ECO:0000313" key="2">
    <source>
        <dbReference type="EMBL" id="RAK95342.1"/>
    </source>
</evidence>
<evidence type="ECO:0000313" key="3">
    <source>
        <dbReference type="Proteomes" id="UP000249402"/>
    </source>
</evidence>
<feature type="region of interest" description="Disordered" evidence="1">
    <location>
        <begin position="66"/>
        <end position="92"/>
    </location>
</feature>
<accession>A0A395GJ83</accession>
<organism evidence="2 3">
    <name type="scientific">Aspergillus ibericus CBS 121593</name>
    <dbReference type="NCBI Taxonomy" id="1448316"/>
    <lineage>
        <taxon>Eukaryota</taxon>
        <taxon>Fungi</taxon>
        <taxon>Dikarya</taxon>
        <taxon>Ascomycota</taxon>
        <taxon>Pezizomycotina</taxon>
        <taxon>Eurotiomycetes</taxon>
        <taxon>Eurotiomycetidae</taxon>
        <taxon>Eurotiales</taxon>
        <taxon>Aspergillaceae</taxon>
        <taxon>Aspergillus</taxon>
        <taxon>Aspergillus subgen. Circumdati</taxon>
    </lineage>
</organism>
<protein>
    <submittedName>
        <fullName evidence="2">Uncharacterized protein</fullName>
    </submittedName>
</protein>